<reference evidence="2 3" key="1">
    <citation type="submission" date="2015-01" db="EMBL/GenBank/DDBJ databases">
        <title>Evolution of Trichinella species and genotypes.</title>
        <authorList>
            <person name="Korhonen P.K."/>
            <person name="Edoardo P."/>
            <person name="Giuseppe L.R."/>
            <person name="Gasser R.B."/>
        </authorList>
    </citation>
    <scope>NUCLEOTIDE SEQUENCE [LARGE SCALE GENOMIC DNA]</scope>
    <source>
        <strain evidence="2">ISS176</strain>
    </source>
</reference>
<protein>
    <submittedName>
        <fullName evidence="2">Retrovirus-related Pol polyprotein from transposon TNT 1-94</fullName>
    </submittedName>
</protein>
<organism evidence="2 3">
    <name type="scientific">Trichinella pseudospiralis</name>
    <name type="common">Parasitic roundworm</name>
    <dbReference type="NCBI Taxonomy" id="6337"/>
    <lineage>
        <taxon>Eukaryota</taxon>
        <taxon>Metazoa</taxon>
        <taxon>Ecdysozoa</taxon>
        <taxon>Nematoda</taxon>
        <taxon>Enoplea</taxon>
        <taxon>Dorylaimia</taxon>
        <taxon>Trichinellida</taxon>
        <taxon>Trichinellidae</taxon>
        <taxon>Trichinella</taxon>
    </lineage>
</organism>
<dbReference type="AlphaFoldDB" id="A0A0V1KGD1"/>
<feature type="domain" description="Reverse transcriptase Ty1/copia-type" evidence="1">
    <location>
        <begin position="96"/>
        <end position="138"/>
    </location>
</feature>
<sequence length="402" mass="45541">MPNYLSDYVLTVQTSSPSSFHEAMQSVDAADWRKAMEEELHSLEENSGRWVLRIKTKADGSAARCKARLVAKGYMQRPAMTMMRPSARWLVLILALKEEVYVKQPEGFENGTNQVYKLNRSLYDLKEAPRCWNLRLKDQNCFVAIYVDDETVAGSDTDDMEQFLAVMKKEFQIKQGPLDTFLGMGIKVLSDGSIFAGQQAYTRHILIRFHLDEANSLSTPAEISVPMEENKEHLSSDIPYREAVGALMYHKYLRGTADYGLLYQAKGEGFLKGYSDADYAGDVTTRRSHTGVVCICAGGAVLWHSQKQKSVALSTTEAEYVAASEAAKDMMWLMTLFAEVTEVKQKPILFVDNTGAVKFSNNPEFYKRSKHIDVRFHFVREKYERAKSTSSTSIVKTRRPTY</sequence>
<dbReference type="Proteomes" id="UP000054826">
    <property type="component" value="Unassembled WGS sequence"/>
</dbReference>
<dbReference type="InterPro" id="IPR043502">
    <property type="entry name" value="DNA/RNA_pol_sf"/>
</dbReference>
<dbReference type="CDD" id="cd09272">
    <property type="entry name" value="RNase_HI_RT_Ty1"/>
    <property type="match status" value="1"/>
</dbReference>
<feature type="domain" description="Reverse transcriptase Ty1/copia-type" evidence="1">
    <location>
        <begin position="139"/>
        <end position="221"/>
    </location>
</feature>
<gene>
    <name evidence="2" type="ORF">T4C_6675</name>
</gene>
<dbReference type="PANTHER" id="PTHR11439">
    <property type="entry name" value="GAG-POL-RELATED RETROTRANSPOSON"/>
    <property type="match status" value="1"/>
</dbReference>
<evidence type="ECO:0000259" key="1">
    <source>
        <dbReference type="Pfam" id="PF07727"/>
    </source>
</evidence>
<proteinExistence type="predicted"/>
<dbReference type="InterPro" id="IPR013103">
    <property type="entry name" value="RVT_2"/>
</dbReference>
<evidence type="ECO:0000313" key="2">
    <source>
        <dbReference type="EMBL" id="KRZ46260.1"/>
    </source>
</evidence>
<dbReference type="SUPFAM" id="SSF56672">
    <property type="entry name" value="DNA/RNA polymerases"/>
    <property type="match status" value="1"/>
</dbReference>
<dbReference type="EMBL" id="JYDV01000001">
    <property type="protein sequence ID" value="KRZ46260.1"/>
    <property type="molecule type" value="Genomic_DNA"/>
</dbReference>
<comment type="caution">
    <text evidence="2">The sequence shown here is derived from an EMBL/GenBank/DDBJ whole genome shotgun (WGS) entry which is preliminary data.</text>
</comment>
<evidence type="ECO:0000313" key="3">
    <source>
        <dbReference type="Proteomes" id="UP000054826"/>
    </source>
</evidence>
<accession>A0A0V1KGD1</accession>
<dbReference type="Pfam" id="PF07727">
    <property type="entry name" value="RVT_2"/>
    <property type="match status" value="2"/>
</dbReference>
<name>A0A0V1KGD1_TRIPS</name>